<feature type="compositionally biased region" description="Basic and acidic residues" evidence="1">
    <location>
        <begin position="203"/>
        <end position="212"/>
    </location>
</feature>
<keyword evidence="2" id="KW-1185">Reference proteome</keyword>
<reference evidence="3" key="1">
    <citation type="submission" date="2025-08" db="UniProtKB">
        <authorList>
            <consortium name="RefSeq"/>
        </authorList>
    </citation>
    <scope>IDENTIFICATION</scope>
    <source>
        <tissue evidence="3">Blood</tissue>
    </source>
</reference>
<protein>
    <submittedName>
        <fullName evidence="3">Tetratricopeptide repeat protein 32 isoform X2</fullName>
    </submittedName>
</protein>
<evidence type="ECO:0000313" key="3">
    <source>
        <dbReference type="RefSeq" id="XP_030618854.1"/>
    </source>
</evidence>
<feature type="region of interest" description="Disordered" evidence="1">
    <location>
        <begin position="44"/>
        <end position="111"/>
    </location>
</feature>
<feature type="compositionally biased region" description="Polar residues" evidence="1">
    <location>
        <begin position="143"/>
        <end position="152"/>
    </location>
</feature>
<accession>A0A7F8KBQ0</accession>
<evidence type="ECO:0000313" key="2">
    <source>
        <dbReference type="Proteomes" id="UP000248483"/>
    </source>
</evidence>
<feature type="region of interest" description="Disordered" evidence="1">
    <location>
        <begin position="143"/>
        <end position="212"/>
    </location>
</feature>
<feature type="compositionally biased region" description="Low complexity" evidence="1">
    <location>
        <begin position="193"/>
        <end position="202"/>
    </location>
</feature>
<evidence type="ECO:0000256" key="1">
    <source>
        <dbReference type="SAM" id="MobiDB-lite"/>
    </source>
</evidence>
<organism evidence="2 3">
    <name type="scientific">Delphinapterus leucas</name>
    <name type="common">Beluga whale</name>
    <dbReference type="NCBI Taxonomy" id="9749"/>
    <lineage>
        <taxon>Eukaryota</taxon>
        <taxon>Metazoa</taxon>
        <taxon>Chordata</taxon>
        <taxon>Craniata</taxon>
        <taxon>Vertebrata</taxon>
        <taxon>Euteleostomi</taxon>
        <taxon>Mammalia</taxon>
        <taxon>Eutheria</taxon>
        <taxon>Laurasiatheria</taxon>
        <taxon>Artiodactyla</taxon>
        <taxon>Whippomorpha</taxon>
        <taxon>Cetacea</taxon>
        <taxon>Odontoceti</taxon>
        <taxon>Monodontidae</taxon>
        <taxon>Delphinapterus</taxon>
    </lineage>
</organism>
<dbReference type="AlphaFoldDB" id="A0A7F8KBQ0"/>
<gene>
    <name evidence="3" type="primary">TTC32</name>
</gene>
<name>A0A7F8KBQ0_DELLE</name>
<dbReference type="GeneID" id="111175043"/>
<proteinExistence type="predicted"/>
<dbReference type="Proteomes" id="UP000248483">
    <property type="component" value="Unplaced"/>
</dbReference>
<sequence>MEGQQGREKLATLALAQAHFQKGEYAEAEALYSAYVRQYACAASEGEASGRQTQRRRPCEDGDGDGSDAATSQGSPAATRTGRGKEGSAPGGFGGSMAMPKSGFQTFSVQNGNQTTGMRSFISCHKTHSKVILDSAGTVATSVTRKQRAGQNHSRELWVPPSEEEEESPGQPHPEDSGEAAWEDAVQGQLEKAGPAAAPTGTPREHFHSILH</sequence>
<dbReference type="RefSeq" id="XP_030618854.1">
    <property type="nucleotide sequence ID" value="XM_030762994.1"/>
</dbReference>
<dbReference type="CTD" id="130502"/>